<keyword evidence="1" id="KW-0812">Transmembrane</keyword>
<evidence type="ECO:0000313" key="3">
    <source>
        <dbReference type="Proteomes" id="UP000633205"/>
    </source>
</evidence>
<keyword evidence="1" id="KW-1133">Transmembrane helix</keyword>
<dbReference type="Proteomes" id="UP000633205">
    <property type="component" value="Unassembled WGS sequence"/>
</dbReference>
<keyword evidence="1" id="KW-0472">Membrane</keyword>
<dbReference type="AlphaFoldDB" id="A0A917DIL1"/>
<name>A0A917DIL1_9MICO</name>
<gene>
    <name evidence="2" type="ORF">GCM10010915_19880</name>
</gene>
<evidence type="ECO:0000313" key="2">
    <source>
        <dbReference type="EMBL" id="GGD39163.1"/>
    </source>
</evidence>
<comment type="caution">
    <text evidence="2">The sequence shown here is derived from an EMBL/GenBank/DDBJ whole genome shotgun (WGS) entry which is preliminary data.</text>
</comment>
<accession>A0A917DIL1</accession>
<feature type="transmembrane region" description="Helical" evidence="1">
    <location>
        <begin position="28"/>
        <end position="48"/>
    </location>
</feature>
<reference evidence="2" key="1">
    <citation type="journal article" date="2014" name="Int. J. Syst. Evol. Microbiol.">
        <title>Complete genome sequence of Corynebacterium casei LMG S-19264T (=DSM 44701T), isolated from a smear-ripened cheese.</title>
        <authorList>
            <consortium name="US DOE Joint Genome Institute (JGI-PGF)"/>
            <person name="Walter F."/>
            <person name="Albersmeier A."/>
            <person name="Kalinowski J."/>
            <person name="Ruckert C."/>
        </authorList>
    </citation>
    <scope>NUCLEOTIDE SEQUENCE</scope>
    <source>
        <strain evidence="2">CGMCC 1.15152</strain>
    </source>
</reference>
<reference evidence="2" key="2">
    <citation type="submission" date="2020-09" db="EMBL/GenBank/DDBJ databases">
        <authorList>
            <person name="Sun Q."/>
            <person name="Zhou Y."/>
        </authorList>
    </citation>
    <scope>NUCLEOTIDE SEQUENCE</scope>
    <source>
        <strain evidence="2">CGMCC 1.15152</strain>
    </source>
</reference>
<evidence type="ECO:0000256" key="1">
    <source>
        <dbReference type="SAM" id="Phobius"/>
    </source>
</evidence>
<proteinExistence type="predicted"/>
<sequence>MVGLLLIAGVAMLALIIARGGAAVPVAIVSAALVLGLYAVLVIARFTVAGRMTRLRVMAGAMLGMALVAVVGTIASAWITWQSSR</sequence>
<organism evidence="2 3">
    <name type="scientific">Microbacterium faecale</name>
    <dbReference type="NCBI Taxonomy" id="1804630"/>
    <lineage>
        <taxon>Bacteria</taxon>
        <taxon>Bacillati</taxon>
        <taxon>Actinomycetota</taxon>
        <taxon>Actinomycetes</taxon>
        <taxon>Micrococcales</taxon>
        <taxon>Microbacteriaceae</taxon>
        <taxon>Microbacterium</taxon>
    </lineage>
</organism>
<protein>
    <submittedName>
        <fullName evidence="2">Uncharacterized protein</fullName>
    </submittedName>
</protein>
<feature type="transmembrane region" description="Helical" evidence="1">
    <location>
        <begin position="60"/>
        <end position="81"/>
    </location>
</feature>
<dbReference type="EMBL" id="BMHO01000001">
    <property type="protein sequence ID" value="GGD39163.1"/>
    <property type="molecule type" value="Genomic_DNA"/>
</dbReference>
<keyword evidence="3" id="KW-1185">Reference proteome</keyword>